<gene>
    <name evidence="2" type="ORF">GCM10009067_14810</name>
</gene>
<dbReference type="Proteomes" id="UP000614221">
    <property type="component" value="Unassembled WGS sequence"/>
</dbReference>
<feature type="compositionally biased region" description="Polar residues" evidence="1">
    <location>
        <begin position="124"/>
        <end position="141"/>
    </location>
</feature>
<proteinExistence type="predicted"/>
<dbReference type="AlphaFoldDB" id="A0A830EHR8"/>
<evidence type="ECO:0000256" key="1">
    <source>
        <dbReference type="SAM" id="MobiDB-lite"/>
    </source>
</evidence>
<evidence type="ECO:0000313" key="2">
    <source>
        <dbReference type="EMBL" id="GGK63500.1"/>
    </source>
</evidence>
<name>A0A830EHR8_9EURY</name>
<feature type="region of interest" description="Disordered" evidence="1">
    <location>
        <begin position="124"/>
        <end position="150"/>
    </location>
</feature>
<dbReference type="EMBL" id="BMPD01000002">
    <property type="protein sequence ID" value="GGK63500.1"/>
    <property type="molecule type" value="Genomic_DNA"/>
</dbReference>
<sequence length="257" mass="26867">MAGLSASSGGGWDYIQAAEPADPEIGALWFDTDAGPDGQGEAKVYDGGGTWQATGYISHDQLDNVAPADHHDPVTVSEPLTRSGQSLGVDESGISLSNLSGYPIGTGDLSFDTATQAELDNHASNATAHHSKPGQTQSASPGESWVTVGSGLSNGDTLNLPQPVNAIRISALYDSNADDKYDRDVVVYETTDSDVAPKELYTENLLPGESTTATATAQNPSGGGFLWAINRIEIDTTSDMIVDIEARVLGAPHQHQI</sequence>
<comment type="caution">
    <text evidence="2">The sequence shown here is derived from an EMBL/GenBank/DDBJ whole genome shotgun (WGS) entry which is preliminary data.</text>
</comment>
<dbReference type="OrthoDB" id="222686at2157"/>
<protein>
    <submittedName>
        <fullName evidence="2">Uncharacterized protein</fullName>
    </submittedName>
</protein>
<dbReference type="RefSeq" id="WP_188976711.1">
    <property type="nucleotide sequence ID" value="NZ_BMPD01000002.1"/>
</dbReference>
<accession>A0A830EHR8</accession>
<organism evidence="2 3">
    <name type="scientific">Haloarcula sebkhae</name>
    <dbReference type="NCBI Taxonomy" id="932660"/>
    <lineage>
        <taxon>Archaea</taxon>
        <taxon>Methanobacteriati</taxon>
        <taxon>Methanobacteriota</taxon>
        <taxon>Stenosarchaea group</taxon>
        <taxon>Halobacteria</taxon>
        <taxon>Halobacteriales</taxon>
        <taxon>Haloarculaceae</taxon>
        <taxon>Haloarcula</taxon>
    </lineage>
</organism>
<evidence type="ECO:0000313" key="3">
    <source>
        <dbReference type="Proteomes" id="UP000614221"/>
    </source>
</evidence>
<reference evidence="2" key="2">
    <citation type="submission" date="2020-09" db="EMBL/GenBank/DDBJ databases">
        <authorList>
            <person name="Sun Q."/>
            <person name="Ohkuma M."/>
        </authorList>
    </citation>
    <scope>NUCLEOTIDE SEQUENCE</scope>
    <source>
        <strain evidence="2">JCM 19018</strain>
    </source>
</reference>
<reference evidence="2" key="1">
    <citation type="journal article" date="2014" name="Int. J. Syst. Evol. Microbiol.">
        <title>Complete genome sequence of Corynebacterium casei LMG S-19264T (=DSM 44701T), isolated from a smear-ripened cheese.</title>
        <authorList>
            <consortium name="US DOE Joint Genome Institute (JGI-PGF)"/>
            <person name="Walter F."/>
            <person name="Albersmeier A."/>
            <person name="Kalinowski J."/>
            <person name="Ruckert C."/>
        </authorList>
    </citation>
    <scope>NUCLEOTIDE SEQUENCE</scope>
    <source>
        <strain evidence="2">JCM 19018</strain>
    </source>
</reference>